<organism evidence="1 2">
    <name type="scientific">Colletotrichum siamense</name>
    <name type="common">Anthracnose fungus</name>
    <dbReference type="NCBI Taxonomy" id="690259"/>
    <lineage>
        <taxon>Eukaryota</taxon>
        <taxon>Fungi</taxon>
        <taxon>Dikarya</taxon>
        <taxon>Ascomycota</taxon>
        <taxon>Pezizomycotina</taxon>
        <taxon>Sordariomycetes</taxon>
        <taxon>Hypocreomycetidae</taxon>
        <taxon>Glomerellales</taxon>
        <taxon>Glomerellaceae</taxon>
        <taxon>Colletotrichum</taxon>
        <taxon>Colletotrichum gloeosporioides species complex</taxon>
    </lineage>
</organism>
<accession>A0A9P5F4F2</accession>
<dbReference type="Proteomes" id="UP000711996">
    <property type="component" value="Unassembled WGS sequence"/>
</dbReference>
<sequence>MADRKKRCTGSPRTDAIAEFLSAQEATAALQSECLWLLLTYESIRLRDEGLQVDGTQPQATDSLNDQGILTITSSAADDEADSHTMHDDAAFISPPSAALAFKGASWDCLGDAMKSLSCGKALYFDSRGDLVLKVGEAFHEGGRDFVVCSRTVARWSKVFNAMFFGGFAESTPSARDGTWTVALPEDRAAPVFLILAIIHGTHQPIPMVLGRDELFDLLIVTEKYDMAQVLRPWASKWVQNLPLDNSENTTGQYRDVWIAWELGCEASFCKMLKDILWDCRVDDAGQLINAHGVPLSTIPCLEPSSILENISIKRAELIERMIDCLRRAMQTSLTMSRCEEEFAETRHCNCSDVRFENRSAFITKEDCDDLFLGRIIRRIREMGLEEFVLPRAIFSSYLGSIHDLSDLILLEDVNGHVEGHDSCDIWIDVQIEVEEMVDNLSSPVMETHLEYLRNQAKKTGV</sequence>
<evidence type="ECO:0000313" key="1">
    <source>
        <dbReference type="EMBL" id="KAF4865873.1"/>
    </source>
</evidence>
<reference evidence="1" key="1">
    <citation type="submission" date="2019-06" db="EMBL/GenBank/DDBJ databases">
        <authorList>
            <person name="Gan P."/>
            <person name="Shirasu K."/>
        </authorList>
    </citation>
    <scope>NUCLEOTIDE SEQUENCE [LARGE SCALE GENOMIC DNA]</scope>
    <source>
        <strain evidence="1">CAD2</strain>
    </source>
</reference>
<name>A0A9P5F4F2_COLSI</name>
<dbReference type="EMBL" id="QPMT01000002">
    <property type="protein sequence ID" value="KAF4865873.1"/>
    <property type="molecule type" value="Genomic_DNA"/>
</dbReference>
<evidence type="ECO:0008006" key="3">
    <source>
        <dbReference type="Google" id="ProtNLM"/>
    </source>
</evidence>
<proteinExistence type="predicted"/>
<dbReference type="AlphaFoldDB" id="A0A9P5F4F2"/>
<dbReference type="InterPro" id="IPR011333">
    <property type="entry name" value="SKP1/BTB/POZ_sf"/>
</dbReference>
<dbReference type="OrthoDB" id="5275938at2759"/>
<keyword evidence="2" id="KW-1185">Reference proteome</keyword>
<dbReference type="Gene3D" id="3.30.710.10">
    <property type="entry name" value="Potassium Channel Kv1.1, Chain A"/>
    <property type="match status" value="1"/>
</dbReference>
<protein>
    <recommendedName>
        <fullName evidence="3">Nuclear pore protein</fullName>
    </recommendedName>
</protein>
<gene>
    <name evidence="1" type="ORF">CGCSCA2_v000923</name>
</gene>
<comment type="caution">
    <text evidence="1">The sequence shown here is derived from an EMBL/GenBank/DDBJ whole genome shotgun (WGS) entry which is preliminary data.</text>
</comment>
<evidence type="ECO:0000313" key="2">
    <source>
        <dbReference type="Proteomes" id="UP000711996"/>
    </source>
</evidence>